<organism evidence="4 5">
    <name type="scientific">Diaporthe eres</name>
    <name type="common">Phomopsis oblonga</name>
    <dbReference type="NCBI Taxonomy" id="83184"/>
    <lineage>
        <taxon>Eukaryota</taxon>
        <taxon>Fungi</taxon>
        <taxon>Dikarya</taxon>
        <taxon>Ascomycota</taxon>
        <taxon>Pezizomycotina</taxon>
        <taxon>Sordariomycetes</taxon>
        <taxon>Sordariomycetidae</taxon>
        <taxon>Diaporthales</taxon>
        <taxon>Diaporthaceae</taxon>
        <taxon>Diaporthe</taxon>
        <taxon>Diaporthe eres species complex</taxon>
    </lineage>
</organism>
<keyword evidence="1" id="KW-0472">Membrane</keyword>
<dbReference type="InterPro" id="IPR055560">
    <property type="entry name" value="DUF7136"/>
</dbReference>
<evidence type="ECO:0000256" key="1">
    <source>
        <dbReference type="SAM" id="Phobius"/>
    </source>
</evidence>
<sequence length="272" mass="29421">MRLLSGAVWSLVGASAYLGATASAANGVLDIGVVFPRQNETYAPMERFPVVFALQNAELATNLKPLIELVVLNGSMSMLDKVNERTFRLQWANFTSEPYLVYAFLDFRTEAPLKLLWSAWWRKCDESGDEVRIMRDNSTKLLVDFSIEEGAQTADVVAATAREEECPAHVGVAINVTDETHEVTEPLSGVNELSGTCAVVDSSSPTPKSNPCRVQIDNAAVESMEAEELERRCSSVNPPSDCPEEDHALQQLAVAGGAIFAVVLGAAAFLLA</sequence>
<dbReference type="EMBL" id="JAKNSF020000021">
    <property type="protein sequence ID" value="KAK7731834.1"/>
    <property type="molecule type" value="Genomic_DNA"/>
</dbReference>
<keyword evidence="5" id="KW-1185">Reference proteome</keyword>
<reference evidence="4 5" key="1">
    <citation type="submission" date="2024-02" db="EMBL/GenBank/DDBJ databases">
        <title>De novo assembly and annotation of 12 fungi associated with fruit tree decline syndrome in Ontario, Canada.</title>
        <authorList>
            <person name="Sulman M."/>
            <person name="Ellouze W."/>
            <person name="Ilyukhin E."/>
        </authorList>
    </citation>
    <scope>NUCLEOTIDE SEQUENCE [LARGE SCALE GENOMIC DNA]</scope>
    <source>
        <strain evidence="4 5">M169</strain>
    </source>
</reference>
<feature type="domain" description="DUF7136" evidence="3">
    <location>
        <begin position="25"/>
        <end position="242"/>
    </location>
</feature>
<evidence type="ECO:0000256" key="2">
    <source>
        <dbReference type="SAM" id="SignalP"/>
    </source>
</evidence>
<dbReference type="Pfam" id="PF23584">
    <property type="entry name" value="DUF7136"/>
    <property type="match status" value="1"/>
</dbReference>
<evidence type="ECO:0000313" key="4">
    <source>
        <dbReference type="EMBL" id="KAK7731834.1"/>
    </source>
</evidence>
<evidence type="ECO:0000313" key="5">
    <source>
        <dbReference type="Proteomes" id="UP001430848"/>
    </source>
</evidence>
<evidence type="ECO:0000259" key="3">
    <source>
        <dbReference type="Pfam" id="PF23584"/>
    </source>
</evidence>
<keyword evidence="2" id="KW-0732">Signal</keyword>
<dbReference type="Proteomes" id="UP001430848">
    <property type="component" value="Unassembled WGS sequence"/>
</dbReference>
<feature type="transmembrane region" description="Helical" evidence="1">
    <location>
        <begin position="252"/>
        <end position="271"/>
    </location>
</feature>
<keyword evidence="1" id="KW-1133">Transmembrane helix</keyword>
<keyword evidence="1" id="KW-0812">Transmembrane</keyword>
<feature type="signal peptide" evidence="2">
    <location>
        <begin position="1"/>
        <end position="24"/>
    </location>
</feature>
<proteinExistence type="predicted"/>
<protein>
    <recommendedName>
        <fullName evidence="3">DUF7136 domain-containing protein</fullName>
    </recommendedName>
</protein>
<feature type="chain" id="PRO_5047247682" description="DUF7136 domain-containing protein" evidence="2">
    <location>
        <begin position="25"/>
        <end position="272"/>
    </location>
</feature>
<name>A0ABR1PBK8_DIAER</name>
<gene>
    <name evidence="4" type="ORF">SLS63_005129</name>
</gene>
<comment type="caution">
    <text evidence="4">The sequence shown here is derived from an EMBL/GenBank/DDBJ whole genome shotgun (WGS) entry which is preliminary data.</text>
</comment>
<accession>A0ABR1PBK8</accession>